<feature type="signal peptide" evidence="3">
    <location>
        <begin position="1"/>
        <end position="23"/>
    </location>
</feature>
<keyword evidence="3" id="KW-0732">Signal</keyword>
<proteinExistence type="predicted"/>
<feature type="repeat" description="Cell wall-binding" evidence="2">
    <location>
        <begin position="47"/>
        <end position="66"/>
    </location>
</feature>
<dbReference type="PROSITE" id="PS51170">
    <property type="entry name" value="CW"/>
    <property type="match status" value="2"/>
</dbReference>
<dbReference type="Gene3D" id="2.10.270.20">
    <property type="match status" value="1"/>
</dbReference>
<dbReference type="RefSeq" id="WP_103673426.1">
    <property type="nucleotide sequence ID" value="NZ_CACRTU010000036.1"/>
</dbReference>
<accession>A0A6N3GTB6</accession>
<sequence>MRKINLKKIITMGLITTSILAVAPVGASAEWRQSNNGWWYAEGNSYSRGWKNIGGSWYYFDNNGYMKAGWIQDNGNWYYLKADGTMATGTINVDGQLSHFYGDGRWQGYVTNNTNGSTTAGNNSSNVSSSNQNANIGDFDYDTALKIFYNRYKNQLDSGQFTVSGTRTVAQYENGKRFYYLTKENNKKFEDLALGESSILGAFKIFEDGTITEISKNEYLQTQYTRDNNIYELIGDGKTAEQRQREKELNEQNAQYFLRH</sequence>
<organism evidence="4">
    <name type="scientific">Clostridium butyricum</name>
    <dbReference type="NCBI Taxonomy" id="1492"/>
    <lineage>
        <taxon>Bacteria</taxon>
        <taxon>Bacillati</taxon>
        <taxon>Bacillota</taxon>
        <taxon>Clostridia</taxon>
        <taxon>Eubacteriales</taxon>
        <taxon>Clostridiaceae</taxon>
        <taxon>Clostridium</taxon>
    </lineage>
</organism>
<reference evidence="4" key="1">
    <citation type="submission" date="2019-11" db="EMBL/GenBank/DDBJ databases">
        <authorList>
            <person name="Feng L."/>
        </authorList>
    </citation>
    <scope>NUCLEOTIDE SEQUENCE</scope>
    <source>
        <strain evidence="4">CButyricumLFYP62</strain>
    </source>
</reference>
<dbReference type="GO" id="GO:0008745">
    <property type="term" value="F:N-acetylmuramoyl-L-alanine amidase activity"/>
    <property type="evidence" value="ECO:0007669"/>
    <property type="project" value="UniProtKB-EC"/>
</dbReference>
<evidence type="ECO:0000256" key="2">
    <source>
        <dbReference type="PROSITE-ProRule" id="PRU00591"/>
    </source>
</evidence>
<keyword evidence="4" id="KW-0378">Hydrolase</keyword>
<dbReference type="Pfam" id="PF19127">
    <property type="entry name" value="Choline_bind_3"/>
    <property type="match status" value="1"/>
</dbReference>
<dbReference type="EMBL" id="CACRTU010000036">
    <property type="protein sequence ID" value="VYU67392.1"/>
    <property type="molecule type" value="Genomic_DNA"/>
</dbReference>
<evidence type="ECO:0000256" key="3">
    <source>
        <dbReference type="SAM" id="SignalP"/>
    </source>
</evidence>
<keyword evidence="1" id="KW-0677">Repeat</keyword>
<feature type="chain" id="PRO_5039026947" evidence="3">
    <location>
        <begin position="24"/>
        <end position="260"/>
    </location>
</feature>
<name>A0A6N3GTB6_CLOBU</name>
<feature type="repeat" description="Cell wall-binding" evidence="2">
    <location>
        <begin position="67"/>
        <end position="86"/>
    </location>
</feature>
<evidence type="ECO:0000313" key="4">
    <source>
        <dbReference type="EMBL" id="VYU67392.1"/>
    </source>
</evidence>
<protein>
    <submittedName>
        <fullName evidence="4">Autolysin</fullName>
        <ecNumber evidence="4">3.5.1.28</ecNumber>
    </submittedName>
</protein>
<dbReference type="SUPFAM" id="SSF69360">
    <property type="entry name" value="Cell wall binding repeat"/>
    <property type="match status" value="1"/>
</dbReference>
<dbReference type="EC" id="3.5.1.28" evidence="4"/>
<dbReference type="AlphaFoldDB" id="A0A6N3GTB6"/>
<gene>
    <name evidence="4" type="primary">lytA_29</name>
    <name evidence="4" type="ORF">CBLFYP62_03267</name>
</gene>
<dbReference type="InterPro" id="IPR018337">
    <property type="entry name" value="Cell_wall/Cho-bd_repeat"/>
</dbReference>
<evidence type="ECO:0000256" key="1">
    <source>
        <dbReference type="ARBA" id="ARBA00022737"/>
    </source>
</evidence>